<comment type="function">
    <text evidence="7">Catalyzes the isomerization of citrate to isocitrate via cis-aconitate.</text>
</comment>
<dbReference type="AlphaFoldDB" id="A0A1Y3XTS7"/>
<dbReference type="Gene3D" id="3.20.19.10">
    <property type="entry name" value="Aconitase, domain 4"/>
    <property type="match status" value="1"/>
</dbReference>
<evidence type="ECO:0000259" key="8">
    <source>
        <dbReference type="Pfam" id="PF00330"/>
    </source>
</evidence>
<dbReference type="Gene3D" id="3.30.499.10">
    <property type="entry name" value="Aconitase, domain 3"/>
    <property type="match status" value="2"/>
</dbReference>
<evidence type="ECO:0000313" key="11">
    <source>
        <dbReference type="Proteomes" id="UP000195781"/>
    </source>
</evidence>
<dbReference type="GO" id="GO:0051539">
    <property type="term" value="F:4 iron, 4 sulfur cluster binding"/>
    <property type="evidence" value="ECO:0007669"/>
    <property type="project" value="UniProtKB-KW"/>
</dbReference>
<evidence type="ECO:0000256" key="7">
    <source>
        <dbReference type="RuleBase" id="RU361275"/>
    </source>
</evidence>
<dbReference type="Pfam" id="PF00694">
    <property type="entry name" value="Aconitase_C"/>
    <property type="match status" value="1"/>
</dbReference>
<evidence type="ECO:0000259" key="9">
    <source>
        <dbReference type="Pfam" id="PF00694"/>
    </source>
</evidence>
<feature type="domain" description="Aconitase/3-isopropylmalate dehydratase large subunit alpha/beta/alpha" evidence="8">
    <location>
        <begin position="71"/>
        <end position="553"/>
    </location>
</feature>
<dbReference type="Gene3D" id="6.10.190.10">
    <property type="match status" value="1"/>
</dbReference>
<dbReference type="InterPro" id="IPR015928">
    <property type="entry name" value="Aconitase/3IPM_dehydase_swvl"/>
</dbReference>
<evidence type="ECO:0000256" key="1">
    <source>
        <dbReference type="ARBA" id="ARBA00001966"/>
    </source>
</evidence>
<sequence length="886" mass="93711">MSVSSEPRFAQQSLVIDGVSYRYFDVSAVPGSAALPASLKILLENVLRCARTPEEARRFADRIVSAGLAGRAGEEIEFMPGRILFQDFTGVPVFVDFAAMRDAAARRGLDPALVNPKIPCTLVVDHSVTAYRVSYRGADRDNERIEAEHNRERFTFLKWSASSFQNVSIVPPGHGICHQLNIEYLCDVAMEGTSADGVREAYFDTLVGTDSHTTTANGMGVLGWGVGGIEAEAAALGQPITMMVPAVIGLKLTGAPRPGVCAMDVALSFAEFLRARGVVGSIVECTGPGVAALTPTQRATIANMSPEYGCTATFFPADEATLAQLDAFARTPHERSLARAYLEAQGMLGQGEDTVYAEVLEFDLASVEPSLAGPARPHDRLGLSELRGRFRAGLAAHGRSGEARFDISIDGEDATVGDGAIAIAAITSCTTATDLDMMVAAGIVAERAVRLGCRPRPWVKKVFAPGSSNTYSFLAPAYIEPLEQLGFAVCGYGCMSCIGNSGPVFEPLHAIADSCELVSVLSGNRNFEGRISPDVSQNYLCSPSLVVALSLAGTVDIDLAHDPLCEGAAGPVYLSDLMPEAGEVERMRAHLMASVGYAPAAGLFEGKEDWCALDPARGETFSWDPASTYVRRPGYFDGAAALGEGAVWSCTGARCLALLGDFITTDHISPAGTIAPDSPAARYLRAHGVADGDFNTYGARRGNHEVMMRGAFANVRLRNALADRPGGWTRDPVTGEQATIFDAAESARAAGIPLIVIAGKLYGSGSSRDWAAKAPALLGVRAVIAESFERIHRSNLIGMGIVPLEFLPGEGAEALGLTGLETFDIASIDIAQVGERPMLAQVTATAPDGTRTDFEVRVRVDTPTEGAYLRSGGILPYVLESLAGSR</sequence>
<feature type="domain" description="Aconitase A/isopropylmalate dehydratase small subunit swivel" evidence="9">
    <location>
        <begin position="681"/>
        <end position="807"/>
    </location>
</feature>
<dbReference type="FunFam" id="3.20.19.10:FF:000001">
    <property type="entry name" value="Aconitate hydratase"/>
    <property type="match status" value="1"/>
</dbReference>
<evidence type="ECO:0000313" key="10">
    <source>
        <dbReference type="EMBL" id="OUN88933.1"/>
    </source>
</evidence>
<dbReference type="InterPro" id="IPR000573">
    <property type="entry name" value="AconitaseA/IPMdHydase_ssu_swvl"/>
</dbReference>
<dbReference type="PRINTS" id="PR00415">
    <property type="entry name" value="ACONITASE"/>
</dbReference>
<keyword evidence="4 7" id="KW-0408">Iron</keyword>
<comment type="similarity">
    <text evidence="2 7">Belongs to the aconitase/IPM isomerase family.</text>
</comment>
<dbReference type="NCBIfam" id="NF009520">
    <property type="entry name" value="PRK12881.1"/>
    <property type="match status" value="1"/>
</dbReference>
<keyword evidence="3" id="KW-0479">Metal-binding</keyword>
<keyword evidence="5 7" id="KW-0411">Iron-sulfur</keyword>
<gene>
    <name evidence="10" type="ORF">B5G02_04005</name>
</gene>
<dbReference type="Proteomes" id="UP000195781">
    <property type="component" value="Unassembled WGS sequence"/>
</dbReference>
<reference evidence="11" key="1">
    <citation type="submission" date="2017-04" db="EMBL/GenBank/DDBJ databases">
        <title>Function of individual gut microbiota members based on whole genome sequencing of pure cultures obtained from chicken caecum.</title>
        <authorList>
            <person name="Medvecky M."/>
            <person name="Cejkova D."/>
            <person name="Polansky O."/>
            <person name="Karasova D."/>
            <person name="Kubasova T."/>
            <person name="Cizek A."/>
            <person name="Rychlik I."/>
        </authorList>
    </citation>
    <scope>NUCLEOTIDE SEQUENCE [LARGE SCALE GENOMIC DNA]</scope>
    <source>
        <strain evidence="11">An5</strain>
    </source>
</reference>
<dbReference type="GO" id="GO:0046872">
    <property type="term" value="F:metal ion binding"/>
    <property type="evidence" value="ECO:0007669"/>
    <property type="project" value="UniProtKB-KW"/>
</dbReference>
<dbReference type="RefSeq" id="WP_094335286.1">
    <property type="nucleotide sequence ID" value="NZ_NFIE01000007.1"/>
</dbReference>
<dbReference type="SUPFAM" id="SSF53732">
    <property type="entry name" value="Aconitase iron-sulfur domain"/>
    <property type="match status" value="1"/>
</dbReference>
<comment type="caution">
    <text evidence="10">The sequence shown here is derived from an EMBL/GenBank/DDBJ whole genome shotgun (WGS) entry which is preliminary data.</text>
</comment>
<keyword evidence="7" id="KW-0004">4Fe-4S</keyword>
<dbReference type="InterPro" id="IPR036008">
    <property type="entry name" value="Aconitase_4Fe-4S_dom"/>
</dbReference>
<name>A0A1Y3XTS7_9ACTN</name>
<organism evidence="10 11">
    <name type="scientific">[Collinsella] massiliensis</name>
    <dbReference type="NCBI Taxonomy" id="1232426"/>
    <lineage>
        <taxon>Bacteria</taxon>
        <taxon>Bacillati</taxon>
        <taxon>Actinomycetota</taxon>
        <taxon>Coriobacteriia</taxon>
        <taxon>Coriobacteriales</taxon>
        <taxon>Coriobacteriaceae</taxon>
        <taxon>Enorma</taxon>
    </lineage>
</organism>
<dbReference type="GO" id="GO:0003994">
    <property type="term" value="F:aconitate hydratase activity"/>
    <property type="evidence" value="ECO:0007669"/>
    <property type="project" value="UniProtKB-EC"/>
</dbReference>
<dbReference type="SUPFAM" id="SSF52016">
    <property type="entry name" value="LeuD/IlvD-like"/>
    <property type="match status" value="1"/>
</dbReference>
<dbReference type="NCBIfam" id="NF006757">
    <property type="entry name" value="PRK09277.1"/>
    <property type="match status" value="1"/>
</dbReference>
<protein>
    <recommendedName>
        <fullName evidence="7">Aconitate hydratase</fullName>
        <shortName evidence="7">Aconitase</shortName>
        <ecNumber evidence="7">4.2.1.3</ecNumber>
    </recommendedName>
</protein>
<accession>A0A1Y3XTS7</accession>
<dbReference type="PANTHER" id="PTHR11670">
    <property type="entry name" value="ACONITASE/IRON-RESPONSIVE ELEMENT FAMILY MEMBER"/>
    <property type="match status" value="1"/>
</dbReference>
<dbReference type="EMBL" id="NFIE01000007">
    <property type="protein sequence ID" value="OUN88933.1"/>
    <property type="molecule type" value="Genomic_DNA"/>
</dbReference>
<dbReference type="Pfam" id="PF00330">
    <property type="entry name" value="Aconitase"/>
    <property type="match status" value="1"/>
</dbReference>
<dbReference type="CDD" id="cd01580">
    <property type="entry name" value="AcnA_IRP_Swivel"/>
    <property type="match status" value="1"/>
</dbReference>
<keyword evidence="6 7" id="KW-0456">Lyase</keyword>
<dbReference type="OrthoDB" id="9764318at2"/>
<proteinExistence type="inferred from homology"/>
<dbReference type="InterPro" id="IPR001030">
    <property type="entry name" value="Acoase/IPM_deHydtase_lsu_aba"/>
</dbReference>
<comment type="catalytic activity">
    <reaction evidence="7">
        <text>citrate = D-threo-isocitrate</text>
        <dbReference type="Rhea" id="RHEA:10336"/>
        <dbReference type="ChEBI" id="CHEBI:15562"/>
        <dbReference type="ChEBI" id="CHEBI:16947"/>
        <dbReference type="EC" id="4.2.1.3"/>
    </reaction>
</comment>
<dbReference type="InterPro" id="IPR044137">
    <property type="entry name" value="AcnA_IRP_Swivel"/>
</dbReference>
<evidence type="ECO:0000256" key="2">
    <source>
        <dbReference type="ARBA" id="ARBA00007185"/>
    </source>
</evidence>
<dbReference type="EC" id="4.2.1.3" evidence="7"/>
<dbReference type="InterPro" id="IPR015931">
    <property type="entry name" value="Acnase/IPM_dHydase_lsu_aba_1/3"/>
</dbReference>
<dbReference type="InterPro" id="IPR006249">
    <property type="entry name" value="Aconitase/IRP2"/>
</dbReference>
<evidence type="ECO:0000256" key="5">
    <source>
        <dbReference type="ARBA" id="ARBA00023014"/>
    </source>
</evidence>
<evidence type="ECO:0000256" key="6">
    <source>
        <dbReference type="ARBA" id="ARBA00023239"/>
    </source>
</evidence>
<dbReference type="NCBIfam" id="TIGR01341">
    <property type="entry name" value="aconitase_1"/>
    <property type="match status" value="1"/>
</dbReference>
<keyword evidence="11" id="KW-1185">Reference proteome</keyword>
<evidence type="ECO:0000256" key="4">
    <source>
        <dbReference type="ARBA" id="ARBA00023004"/>
    </source>
</evidence>
<evidence type="ECO:0000256" key="3">
    <source>
        <dbReference type="ARBA" id="ARBA00022723"/>
    </source>
</evidence>
<comment type="cofactor">
    <cofactor evidence="1">
        <name>[4Fe-4S] cluster</name>
        <dbReference type="ChEBI" id="CHEBI:49883"/>
    </cofactor>
</comment>